<name>A0AAW6U7M3_9BACT</name>
<proteinExistence type="predicted"/>
<dbReference type="InterPro" id="IPR014966">
    <property type="entry name" value="FRG-dom"/>
</dbReference>
<organism evidence="2 3">
    <name type="scientific">Anaerobaca lacustris</name>
    <dbReference type="NCBI Taxonomy" id="3044600"/>
    <lineage>
        <taxon>Bacteria</taxon>
        <taxon>Pseudomonadati</taxon>
        <taxon>Planctomycetota</taxon>
        <taxon>Phycisphaerae</taxon>
        <taxon>Sedimentisphaerales</taxon>
        <taxon>Anaerobacaceae</taxon>
        <taxon>Anaerobaca</taxon>
    </lineage>
</organism>
<evidence type="ECO:0000313" key="2">
    <source>
        <dbReference type="EMBL" id="MDI6451138.1"/>
    </source>
</evidence>
<gene>
    <name evidence="2" type="ORF">QJ522_18900</name>
</gene>
<dbReference type="RefSeq" id="WP_349246547.1">
    <property type="nucleotide sequence ID" value="NZ_JASCXX010000029.1"/>
</dbReference>
<comment type="caution">
    <text evidence="2">The sequence shown here is derived from an EMBL/GenBank/DDBJ whole genome shotgun (WGS) entry which is preliminary data.</text>
</comment>
<dbReference type="AlphaFoldDB" id="A0AAW6U7M3"/>
<sequence>MATRKTKKAPLKASHRRGIGPGCNVHPAPIATLGEFFSMCSGVLRKDTEFWFRGHADLTWTLTPSALRYDTVEARNKALNLLADFKRYVNIKLPHLHKPDDELQWVQLARHYGLPTRLLDWTRNAAIALYFACLEAPASRDQDGSVLIINPRDLNRAADERLTVSRVFDAHADADRIQRYLTLSGNKNLRGPRTIAVNPVWNSERILLQQGAFTLHGSRDFTLTSDQVPSLVCLQVPAANKTHLLDELERAGINEMSIFPEPEHMCRYLIWRERLDRSGAQWCLSTFHLSTAAMISRDCASIMTSPVWRTFS</sequence>
<feature type="domain" description="FRG" evidence="1">
    <location>
        <begin position="46"/>
        <end position="148"/>
    </location>
</feature>
<accession>A0AAW6U7M3</accession>
<dbReference type="SMART" id="SM00901">
    <property type="entry name" value="FRG"/>
    <property type="match status" value="1"/>
</dbReference>
<dbReference type="EMBL" id="JASCXX010000029">
    <property type="protein sequence ID" value="MDI6451138.1"/>
    <property type="molecule type" value="Genomic_DNA"/>
</dbReference>
<evidence type="ECO:0000313" key="3">
    <source>
        <dbReference type="Proteomes" id="UP001431776"/>
    </source>
</evidence>
<reference evidence="2" key="1">
    <citation type="submission" date="2023-05" db="EMBL/GenBank/DDBJ databases">
        <title>Anaerotaeda fermentans gen. nov., sp. nov., a novel anaerobic planctomycete of the new family within the order Sedimentisphaerales isolated from Taman Peninsula, Russia.</title>
        <authorList>
            <person name="Khomyakova M.A."/>
            <person name="Merkel A.Y."/>
            <person name="Slobodkin A.I."/>
        </authorList>
    </citation>
    <scope>NUCLEOTIDE SEQUENCE</scope>
    <source>
        <strain evidence="2">M17dextr</strain>
    </source>
</reference>
<dbReference type="Pfam" id="PF08867">
    <property type="entry name" value="FRG"/>
    <property type="match status" value="1"/>
</dbReference>
<keyword evidence="3" id="KW-1185">Reference proteome</keyword>
<protein>
    <submittedName>
        <fullName evidence="2">FRG domain-containing protein</fullName>
    </submittedName>
</protein>
<dbReference type="Proteomes" id="UP001431776">
    <property type="component" value="Unassembled WGS sequence"/>
</dbReference>
<evidence type="ECO:0000259" key="1">
    <source>
        <dbReference type="SMART" id="SM00901"/>
    </source>
</evidence>